<feature type="transmembrane region" description="Helical" evidence="1">
    <location>
        <begin position="493"/>
        <end position="512"/>
    </location>
</feature>
<dbReference type="InterPro" id="IPR036938">
    <property type="entry name" value="PAP2/HPO_sf"/>
</dbReference>
<sequence>MTSPARDRARAALLGVDRLHIFVPAIMSVGLLFWLASELRELVRSSGDASRAKRAGIAGHALARFTTATSEPDTAARRGLRPRPVYLLIALTLAGGAVYVTIGSVANFFQQPGWVADIAWLLSLSLAVAVAALAYAVVSALVFVHYPSPPRRLARVLTNTPLTTRPVDGAEWSARPPWQLGAGFMAAAAASALLSLVVAASPYVVDGFDRRVAAWFDGLSTPALSRFTDAAFDTRTVLVLVVLVGLASIRCRALAVTYAVATGFGLLASVGLRAVIERPRPLDGPMAGALDSYPSGHVMQAVLIAGLVPLAVATLLHRRRLIPVLTMVLGVTAAAAAVDRVAEGLHSPTDVLGGVGIGLALVLGARWVIVRPRAHVACRNCLWSPHPQQPHAARGAIPLTASAAQIVRLLAHLSAAVVALTLAVLTLTVGVPSSGEGFVFGSRVETPVQLALAGVVSLGALISWRWEAVGAVLIAVAASCLGVFAAVEYEPIYAMLLAGGAMVPSVLLWLSWQHRRTAVELVALAVVTLLLLAGTWFGANRVYAIYFGPTHPESSAPALSVDRVEWVWSGGLRSDGVTVNARLASGRSTALLRVTAADGGVVESEPAVAQEHRIARMEVDGLRPGIAYTYQVVVDGTPDSSRGTGRFTTPVDGPMSFRVTAGACARVGSNGAVFDALAAENGLFHLALGDLHYANIESTTPGEFFAAYDRVLTSPGQSALYRDSPVAYVWDDHDYGPNDAGADSPGRDAARTAFGATTPHYPFGSTRGTINQAFTIGRVRFIMTDGRSESTSESVLGIDQRNWLIEELTRSSRTHALVVWGNSLPWIGEARAGGDGWPGHARERQEIADAIADAGIRNLVMVGGDAHMVAIDDGTNSDYSGKGGAGFPILQAAALDRPGSVKGGPYSGGTFPGGGQYGVLDITDDGTNLQVDLLGKRWDGTVLTSYRFPVPQRSK</sequence>
<dbReference type="Pfam" id="PF09423">
    <property type="entry name" value="PhoD"/>
    <property type="match status" value="1"/>
</dbReference>
<keyword evidence="1" id="KW-0472">Membrane</keyword>
<dbReference type="RefSeq" id="WP_067487793.1">
    <property type="nucleotide sequence ID" value="NZ_JBHXPO010000001.1"/>
</dbReference>
<dbReference type="EMBL" id="SNXK01000007">
    <property type="protein sequence ID" value="TDP31848.1"/>
    <property type="molecule type" value="Genomic_DNA"/>
</dbReference>
<reference evidence="3 4" key="1">
    <citation type="submission" date="2019-03" db="EMBL/GenBank/DDBJ databases">
        <title>Genomic Encyclopedia of Type Strains, Phase IV (KMG-IV): sequencing the most valuable type-strain genomes for metagenomic binning, comparative biology and taxonomic classification.</title>
        <authorList>
            <person name="Goeker M."/>
        </authorList>
    </citation>
    <scope>NUCLEOTIDE SEQUENCE [LARGE SCALE GENOMIC DNA]</scope>
    <source>
        <strain evidence="3 4">DSM 44496</strain>
    </source>
</reference>
<feature type="transmembrane region" description="Helical" evidence="1">
    <location>
        <begin position="351"/>
        <end position="369"/>
    </location>
</feature>
<evidence type="ECO:0000313" key="3">
    <source>
        <dbReference type="EMBL" id="TDP31848.1"/>
    </source>
</evidence>
<feature type="transmembrane region" description="Helical" evidence="1">
    <location>
        <begin position="447"/>
        <end position="464"/>
    </location>
</feature>
<dbReference type="SUPFAM" id="SSF48317">
    <property type="entry name" value="Acid phosphatase/Vanadium-dependent haloperoxidase"/>
    <property type="match status" value="1"/>
</dbReference>
<evidence type="ECO:0000259" key="2">
    <source>
        <dbReference type="SMART" id="SM00014"/>
    </source>
</evidence>
<feature type="domain" description="Phosphatidic acid phosphatase type 2/haloperoxidase" evidence="2">
    <location>
        <begin position="255"/>
        <end position="366"/>
    </location>
</feature>
<comment type="caution">
    <text evidence="3">The sequence shown here is derived from an EMBL/GenBank/DDBJ whole genome shotgun (WGS) entry which is preliminary data.</text>
</comment>
<evidence type="ECO:0000256" key="1">
    <source>
        <dbReference type="SAM" id="Phobius"/>
    </source>
</evidence>
<organism evidence="3 4">
    <name type="scientific">Nocardia ignorata</name>
    <dbReference type="NCBI Taxonomy" id="145285"/>
    <lineage>
        <taxon>Bacteria</taxon>
        <taxon>Bacillati</taxon>
        <taxon>Actinomycetota</taxon>
        <taxon>Actinomycetes</taxon>
        <taxon>Mycobacteriales</taxon>
        <taxon>Nocardiaceae</taxon>
        <taxon>Nocardia</taxon>
    </lineage>
</organism>
<dbReference type="Gene3D" id="3.60.21.70">
    <property type="entry name" value="PhoD-like phosphatase"/>
    <property type="match status" value="1"/>
</dbReference>
<feature type="transmembrane region" description="Helical" evidence="1">
    <location>
        <begin position="118"/>
        <end position="144"/>
    </location>
</feature>
<name>A0A4R6P2C5_NOCIG</name>
<dbReference type="InterPro" id="IPR029052">
    <property type="entry name" value="Metallo-depent_PP-like"/>
</dbReference>
<dbReference type="SUPFAM" id="SSF56300">
    <property type="entry name" value="Metallo-dependent phosphatases"/>
    <property type="match status" value="1"/>
</dbReference>
<feature type="transmembrane region" description="Helical" evidence="1">
    <location>
        <begin position="519"/>
        <end position="539"/>
    </location>
</feature>
<feature type="transmembrane region" description="Helical" evidence="1">
    <location>
        <begin position="19"/>
        <end position="36"/>
    </location>
</feature>
<keyword evidence="1" id="KW-1133">Transmembrane helix</keyword>
<dbReference type="PANTHER" id="PTHR33987">
    <property type="entry name" value="CALCINEURIN-LIKE METALLO-PHOSPHOESTERASE SUPERFAMILY PROTEIN"/>
    <property type="match status" value="1"/>
</dbReference>
<dbReference type="SMART" id="SM00014">
    <property type="entry name" value="acidPPc"/>
    <property type="match status" value="1"/>
</dbReference>
<feature type="transmembrane region" description="Helical" evidence="1">
    <location>
        <begin position="256"/>
        <end position="276"/>
    </location>
</feature>
<dbReference type="InterPro" id="IPR038607">
    <property type="entry name" value="PhoD-like_sf"/>
</dbReference>
<dbReference type="PANTHER" id="PTHR33987:SF1">
    <property type="entry name" value="CALCINEURIN-LIKE METALLO-PHOSPHOESTERASE SUPERFAMILY PROTEIN"/>
    <property type="match status" value="1"/>
</dbReference>
<dbReference type="Proteomes" id="UP000295087">
    <property type="component" value="Unassembled WGS sequence"/>
</dbReference>
<feature type="transmembrane region" description="Helical" evidence="1">
    <location>
        <begin position="182"/>
        <end position="205"/>
    </location>
</feature>
<feature type="transmembrane region" description="Helical" evidence="1">
    <location>
        <begin position="296"/>
        <end position="316"/>
    </location>
</feature>
<dbReference type="InterPro" id="IPR018946">
    <property type="entry name" value="PhoD-like_MPP"/>
</dbReference>
<protein>
    <submittedName>
        <fullName evidence="3">PAP2 superfamily protein</fullName>
    </submittedName>
</protein>
<feature type="transmembrane region" description="Helical" evidence="1">
    <location>
        <begin position="469"/>
        <end position="487"/>
    </location>
</feature>
<dbReference type="Pfam" id="PF01569">
    <property type="entry name" value="PAP2"/>
    <property type="match status" value="1"/>
</dbReference>
<dbReference type="InterPro" id="IPR000326">
    <property type="entry name" value="PAP2/HPO"/>
</dbReference>
<feature type="transmembrane region" description="Helical" evidence="1">
    <location>
        <begin position="409"/>
        <end position="427"/>
    </location>
</feature>
<dbReference type="Gene3D" id="1.20.144.10">
    <property type="entry name" value="Phosphatidic acid phosphatase type 2/haloperoxidase"/>
    <property type="match status" value="1"/>
</dbReference>
<keyword evidence="1" id="KW-0812">Transmembrane</keyword>
<dbReference type="AlphaFoldDB" id="A0A4R6P2C5"/>
<keyword evidence="4" id="KW-1185">Reference proteome</keyword>
<gene>
    <name evidence="3" type="ORF">DFR75_10773</name>
</gene>
<feature type="transmembrane region" description="Helical" evidence="1">
    <location>
        <begin position="321"/>
        <end position="339"/>
    </location>
</feature>
<dbReference type="CDD" id="cd07389">
    <property type="entry name" value="MPP_PhoD"/>
    <property type="match status" value="1"/>
</dbReference>
<evidence type="ECO:0000313" key="4">
    <source>
        <dbReference type="Proteomes" id="UP000295087"/>
    </source>
</evidence>
<proteinExistence type="predicted"/>
<feature type="transmembrane region" description="Helical" evidence="1">
    <location>
        <begin position="85"/>
        <end position="106"/>
    </location>
</feature>
<accession>A0A4R6P2C5</accession>